<keyword evidence="3" id="KW-0812">Transmembrane</keyword>
<comment type="subcellular location">
    <subcellularLocation>
        <location evidence="1">Membrane</location>
        <topology evidence="1">Single-pass membrane protein</topology>
    </subcellularLocation>
</comment>
<keyword evidence="6" id="KW-0811">Translocation</keyword>
<feature type="region of interest" description="Disordered" evidence="8">
    <location>
        <begin position="80"/>
        <end position="101"/>
    </location>
</feature>
<dbReference type="Pfam" id="PF02416">
    <property type="entry name" value="TatA_B_E"/>
    <property type="match status" value="1"/>
</dbReference>
<evidence type="ECO:0000256" key="3">
    <source>
        <dbReference type="ARBA" id="ARBA00022692"/>
    </source>
</evidence>
<evidence type="ECO:0000256" key="1">
    <source>
        <dbReference type="ARBA" id="ARBA00004167"/>
    </source>
</evidence>
<evidence type="ECO:0000256" key="6">
    <source>
        <dbReference type="ARBA" id="ARBA00023010"/>
    </source>
</evidence>
<evidence type="ECO:0000256" key="2">
    <source>
        <dbReference type="ARBA" id="ARBA00022448"/>
    </source>
</evidence>
<evidence type="ECO:0000256" key="5">
    <source>
        <dbReference type="ARBA" id="ARBA00022989"/>
    </source>
</evidence>
<dbReference type="Gene3D" id="1.20.5.3310">
    <property type="match status" value="1"/>
</dbReference>
<reference evidence="9" key="1">
    <citation type="submission" date="2020-05" db="EMBL/GenBank/DDBJ databases">
        <authorList>
            <person name="Chiriac C."/>
            <person name="Salcher M."/>
            <person name="Ghai R."/>
            <person name="Kavagutti S V."/>
        </authorList>
    </citation>
    <scope>NUCLEOTIDE SEQUENCE</scope>
</reference>
<keyword evidence="7" id="KW-0472">Membrane</keyword>
<keyword evidence="5" id="KW-1133">Transmembrane helix</keyword>
<accession>A0A6J5YNB7</accession>
<gene>
    <name evidence="9" type="ORF">UFOPK4080_00019</name>
</gene>
<evidence type="ECO:0000256" key="8">
    <source>
        <dbReference type="SAM" id="MobiDB-lite"/>
    </source>
</evidence>
<dbReference type="NCBIfam" id="NF002377">
    <property type="entry name" value="PRK01371.1-4"/>
    <property type="match status" value="1"/>
</dbReference>
<keyword evidence="4" id="KW-0653">Protein transport</keyword>
<evidence type="ECO:0000313" key="9">
    <source>
        <dbReference type="EMBL" id="CAB4329293.1"/>
    </source>
</evidence>
<evidence type="ECO:0000256" key="7">
    <source>
        <dbReference type="ARBA" id="ARBA00023136"/>
    </source>
</evidence>
<dbReference type="PRINTS" id="PR01506">
    <property type="entry name" value="TATBPROTEIN"/>
</dbReference>
<name>A0A6J5YNB7_9ZZZZ</name>
<sequence>MFFDFGPGEIIGLAVLAMILLGPDKLPTFAVDAARFLKKVRTFASNATNELKENLGPGFEDLEPSDLNPKTFIKKQIANAMDEDSSPSKMKARAKIDPDLL</sequence>
<organism evidence="9">
    <name type="scientific">freshwater metagenome</name>
    <dbReference type="NCBI Taxonomy" id="449393"/>
    <lineage>
        <taxon>unclassified sequences</taxon>
        <taxon>metagenomes</taxon>
        <taxon>ecological metagenomes</taxon>
    </lineage>
</organism>
<protein>
    <submittedName>
        <fullName evidence="9">Unannotated protein</fullName>
    </submittedName>
</protein>
<dbReference type="AlphaFoldDB" id="A0A6J5YNB7"/>
<dbReference type="EMBL" id="CAESAG010000001">
    <property type="protein sequence ID" value="CAB4329293.1"/>
    <property type="molecule type" value="Genomic_DNA"/>
</dbReference>
<dbReference type="InterPro" id="IPR003369">
    <property type="entry name" value="TatA/B/E"/>
</dbReference>
<proteinExistence type="predicted"/>
<evidence type="ECO:0000256" key="4">
    <source>
        <dbReference type="ARBA" id="ARBA00022927"/>
    </source>
</evidence>
<keyword evidence="2" id="KW-0813">Transport</keyword>